<reference evidence="2" key="1">
    <citation type="journal article" date="2019" name="Int. J. Syst. Evol. Microbiol.">
        <title>The Global Catalogue of Microorganisms (GCM) 10K type strain sequencing project: providing services to taxonomists for standard genome sequencing and annotation.</title>
        <authorList>
            <consortium name="The Broad Institute Genomics Platform"/>
            <consortium name="The Broad Institute Genome Sequencing Center for Infectious Disease"/>
            <person name="Wu L."/>
            <person name="Ma J."/>
        </authorList>
    </citation>
    <scope>NUCLEOTIDE SEQUENCE [LARGE SCALE GENOMIC DNA]</scope>
    <source>
        <strain evidence="2">NBRC 104970</strain>
    </source>
</reference>
<protein>
    <recommendedName>
        <fullName evidence="3">Lipoprotein</fullName>
    </recommendedName>
</protein>
<dbReference type="RefSeq" id="WP_157236193.1">
    <property type="nucleotide sequence ID" value="NZ_BSOZ01000051.1"/>
</dbReference>
<proteinExistence type="predicted"/>
<evidence type="ECO:0000313" key="2">
    <source>
        <dbReference type="Proteomes" id="UP001156836"/>
    </source>
</evidence>
<sequence length="98" mass="10422">MQVMLKHCIVGVAGLIILGAAVLVTHQYTKVAYHAVGFNDGIIDSNMRVLNLFTEVSGSIPVCTAEQQYIGKVIVSVKAEAIYAISKGSNVISLCKAQ</sequence>
<name>A0ABQ6BVN3_9NEIS</name>
<keyword evidence="2" id="KW-1185">Reference proteome</keyword>
<gene>
    <name evidence="1" type="ORF">GCM10007860_27080</name>
</gene>
<accession>A0ABQ6BVN3</accession>
<dbReference type="Proteomes" id="UP001156836">
    <property type="component" value="Unassembled WGS sequence"/>
</dbReference>
<dbReference type="EMBL" id="BSOZ01000051">
    <property type="protein sequence ID" value="GLS05554.1"/>
    <property type="molecule type" value="Genomic_DNA"/>
</dbReference>
<evidence type="ECO:0008006" key="3">
    <source>
        <dbReference type="Google" id="ProtNLM"/>
    </source>
</evidence>
<evidence type="ECO:0000313" key="1">
    <source>
        <dbReference type="EMBL" id="GLS05554.1"/>
    </source>
</evidence>
<organism evidence="1 2">
    <name type="scientific">Chitiniphilus shinanonensis</name>
    <dbReference type="NCBI Taxonomy" id="553088"/>
    <lineage>
        <taxon>Bacteria</taxon>
        <taxon>Pseudomonadati</taxon>
        <taxon>Pseudomonadota</taxon>
        <taxon>Betaproteobacteria</taxon>
        <taxon>Neisseriales</taxon>
        <taxon>Chitinibacteraceae</taxon>
        <taxon>Chitiniphilus</taxon>
    </lineage>
</organism>
<comment type="caution">
    <text evidence="1">The sequence shown here is derived from an EMBL/GenBank/DDBJ whole genome shotgun (WGS) entry which is preliminary data.</text>
</comment>